<reference evidence="1" key="1">
    <citation type="journal article" date="2021" name="Proc. Natl. Acad. Sci. U.S.A.">
        <title>A Catalog of Tens of Thousands of Viruses from Human Metagenomes Reveals Hidden Associations with Chronic Diseases.</title>
        <authorList>
            <person name="Tisza M.J."/>
            <person name="Buck C.B."/>
        </authorList>
    </citation>
    <scope>NUCLEOTIDE SEQUENCE</scope>
    <source>
        <strain evidence="1">CtBvM24</strain>
    </source>
</reference>
<sequence>MEKYNVTIQKRKKRKRKRSLEKWLIEFSKKVVLICVLLYIVVELFAMVVIWRHADTTAVAALISETSEVLRVGVFGYMIKAGIENWQKIRKNKNNDSNEESGAEG</sequence>
<organism evidence="1">
    <name type="scientific">Myoviridae sp. ctBvM24</name>
    <dbReference type="NCBI Taxonomy" id="2825050"/>
    <lineage>
        <taxon>Viruses</taxon>
        <taxon>Duplodnaviria</taxon>
        <taxon>Heunggongvirae</taxon>
        <taxon>Uroviricota</taxon>
        <taxon>Caudoviricetes</taxon>
    </lineage>
</organism>
<proteinExistence type="predicted"/>
<name>A0A8S5UD73_9CAUD</name>
<evidence type="ECO:0000313" key="1">
    <source>
        <dbReference type="EMBL" id="DAF92326.1"/>
    </source>
</evidence>
<accession>A0A8S5UD73</accession>
<dbReference type="EMBL" id="BK016064">
    <property type="protein sequence ID" value="DAF92326.1"/>
    <property type="molecule type" value="Genomic_DNA"/>
</dbReference>
<protein>
    <submittedName>
        <fullName evidence="1">Uncharacterized protein</fullName>
    </submittedName>
</protein>